<comment type="caution">
    <text evidence="2">The sequence shown here is derived from an EMBL/GenBank/DDBJ whole genome shotgun (WGS) entry which is preliminary data.</text>
</comment>
<organism evidence="2 3">
    <name type="scientific">Hibiscus sabdariffa</name>
    <name type="common">roselle</name>
    <dbReference type="NCBI Taxonomy" id="183260"/>
    <lineage>
        <taxon>Eukaryota</taxon>
        <taxon>Viridiplantae</taxon>
        <taxon>Streptophyta</taxon>
        <taxon>Embryophyta</taxon>
        <taxon>Tracheophyta</taxon>
        <taxon>Spermatophyta</taxon>
        <taxon>Magnoliopsida</taxon>
        <taxon>eudicotyledons</taxon>
        <taxon>Gunneridae</taxon>
        <taxon>Pentapetalae</taxon>
        <taxon>rosids</taxon>
        <taxon>malvids</taxon>
        <taxon>Malvales</taxon>
        <taxon>Malvaceae</taxon>
        <taxon>Malvoideae</taxon>
        <taxon>Hibiscus</taxon>
    </lineage>
</organism>
<gene>
    <name evidence="2" type="ORF">V6N11_044113</name>
</gene>
<keyword evidence="3" id="KW-1185">Reference proteome</keyword>
<sequence>MFLWLVCHERVLTNVEKRRRRLTQVSSCAICGDGREGLDHFLRFCPPTLWRWNQLIRSDASNEFNTLPIKEWILANFLTPTRFVYNFSEWPTMFPYILWNLWKRGNERVFQGNFGQRDDILALSLSMANMGQRVAGSIGTEATIWCQVE</sequence>
<name>A0ABR2RES0_9ROSI</name>
<evidence type="ECO:0000313" key="3">
    <source>
        <dbReference type="Proteomes" id="UP001396334"/>
    </source>
</evidence>
<reference evidence="2 3" key="1">
    <citation type="journal article" date="2024" name="G3 (Bethesda)">
        <title>Genome assembly of Hibiscus sabdariffa L. provides insights into metabolisms of medicinal natural products.</title>
        <authorList>
            <person name="Kim T."/>
        </authorList>
    </citation>
    <scope>NUCLEOTIDE SEQUENCE [LARGE SCALE GENOMIC DNA]</scope>
    <source>
        <strain evidence="2">TK-2024</strain>
        <tissue evidence="2">Old leaves</tissue>
    </source>
</reference>
<dbReference type="Proteomes" id="UP001396334">
    <property type="component" value="Unassembled WGS sequence"/>
</dbReference>
<evidence type="ECO:0000313" key="2">
    <source>
        <dbReference type="EMBL" id="KAK9011259.1"/>
    </source>
</evidence>
<dbReference type="EMBL" id="JBBPBN010000023">
    <property type="protein sequence ID" value="KAK9011259.1"/>
    <property type="molecule type" value="Genomic_DNA"/>
</dbReference>
<dbReference type="Pfam" id="PF13966">
    <property type="entry name" value="zf-RVT"/>
    <property type="match status" value="1"/>
</dbReference>
<protein>
    <recommendedName>
        <fullName evidence="1">Reverse transcriptase zinc-binding domain-containing protein</fullName>
    </recommendedName>
</protein>
<dbReference type="InterPro" id="IPR026960">
    <property type="entry name" value="RVT-Znf"/>
</dbReference>
<accession>A0ABR2RES0</accession>
<proteinExistence type="predicted"/>
<feature type="domain" description="Reverse transcriptase zinc-binding" evidence="1">
    <location>
        <begin position="1"/>
        <end position="49"/>
    </location>
</feature>
<evidence type="ECO:0000259" key="1">
    <source>
        <dbReference type="Pfam" id="PF13966"/>
    </source>
</evidence>